<organism evidence="9 10">
    <name type="scientific">Sagittula stellata (strain ATCC 700073 / DSM 11524 / E-37)</name>
    <dbReference type="NCBI Taxonomy" id="388399"/>
    <lineage>
        <taxon>Bacteria</taxon>
        <taxon>Pseudomonadati</taxon>
        <taxon>Pseudomonadota</taxon>
        <taxon>Alphaproteobacteria</taxon>
        <taxon>Rhodobacterales</taxon>
        <taxon>Roseobacteraceae</taxon>
        <taxon>Sagittula</taxon>
    </lineage>
</organism>
<dbReference type="eggNOG" id="COG1893">
    <property type="taxonomic scope" value="Bacteria"/>
</dbReference>
<evidence type="ECO:0000313" key="10">
    <source>
        <dbReference type="Proteomes" id="UP000005713"/>
    </source>
</evidence>
<dbReference type="InterPro" id="IPR013752">
    <property type="entry name" value="KPA_reductase"/>
</dbReference>
<name>A3KAZ9_SAGS3</name>
<reference evidence="9 10" key="1">
    <citation type="submission" date="2006-06" db="EMBL/GenBank/DDBJ databases">
        <authorList>
            <person name="Moran M.A."/>
            <person name="Ferriera S."/>
            <person name="Johnson J."/>
            <person name="Kravitz S."/>
            <person name="Beeson K."/>
            <person name="Sutton G."/>
            <person name="Rogers Y.-H."/>
            <person name="Friedman R."/>
            <person name="Frazier M."/>
            <person name="Venter J.C."/>
        </authorList>
    </citation>
    <scope>NUCLEOTIDE SEQUENCE [LARGE SCALE GENOMIC DNA]</scope>
    <source>
        <strain evidence="9 10">E-37</strain>
    </source>
</reference>
<dbReference type="InterPro" id="IPR013332">
    <property type="entry name" value="KPR_N"/>
</dbReference>
<dbReference type="Gene3D" id="3.40.50.720">
    <property type="entry name" value="NAD(P)-binding Rossmann-like Domain"/>
    <property type="match status" value="1"/>
</dbReference>
<dbReference type="UniPathway" id="UPA00028">
    <property type="reaction ID" value="UER00004"/>
</dbReference>
<evidence type="ECO:0000313" key="9">
    <source>
        <dbReference type="EMBL" id="EBA05668.1"/>
    </source>
</evidence>
<dbReference type="PANTHER" id="PTHR21708:SF26">
    <property type="entry name" value="2-DEHYDROPANTOATE 2-REDUCTASE"/>
    <property type="match status" value="1"/>
</dbReference>
<protein>
    <recommendedName>
        <fullName evidence="3">2-dehydropantoate 2-reductase</fullName>
        <ecNumber evidence="2">1.1.1.169</ecNumber>
    </recommendedName>
    <alternativeName>
        <fullName evidence="5">Ketopantoate reductase</fullName>
    </alternativeName>
</protein>
<dbReference type="GO" id="GO:0008677">
    <property type="term" value="F:2-dehydropantoate 2-reductase activity"/>
    <property type="evidence" value="ECO:0007669"/>
    <property type="project" value="UniProtKB-EC"/>
</dbReference>
<evidence type="ECO:0000256" key="5">
    <source>
        <dbReference type="ARBA" id="ARBA00032024"/>
    </source>
</evidence>
<evidence type="ECO:0000256" key="2">
    <source>
        <dbReference type="ARBA" id="ARBA00013014"/>
    </source>
</evidence>
<proteinExistence type="predicted"/>
<dbReference type="RefSeq" id="WP_005864085.1">
    <property type="nucleotide sequence ID" value="NZ_AAYA01000027.1"/>
</dbReference>
<evidence type="ECO:0000256" key="4">
    <source>
        <dbReference type="ARBA" id="ARBA00022655"/>
    </source>
</evidence>
<dbReference type="GO" id="GO:0015940">
    <property type="term" value="P:pantothenate biosynthetic process"/>
    <property type="evidence" value="ECO:0007669"/>
    <property type="project" value="UniProtKB-UniPathway"/>
</dbReference>
<evidence type="ECO:0000256" key="6">
    <source>
        <dbReference type="ARBA" id="ARBA00048793"/>
    </source>
</evidence>
<dbReference type="AlphaFoldDB" id="A3KAZ9"/>
<dbReference type="SUPFAM" id="SSF48179">
    <property type="entry name" value="6-phosphogluconate dehydrogenase C-terminal domain-like"/>
    <property type="match status" value="1"/>
</dbReference>
<dbReference type="Pfam" id="PF02558">
    <property type="entry name" value="ApbA"/>
    <property type="match status" value="1"/>
</dbReference>
<evidence type="ECO:0000259" key="7">
    <source>
        <dbReference type="Pfam" id="PF02558"/>
    </source>
</evidence>
<dbReference type="InterPro" id="IPR036291">
    <property type="entry name" value="NAD(P)-bd_dom_sf"/>
</dbReference>
<gene>
    <name evidence="9" type="ORF">SSE37_17790</name>
</gene>
<dbReference type="EC" id="1.1.1.169" evidence="2"/>
<evidence type="ECO:0000256" key="1">
    <source>
        <dbReference type="ARBA" id="ARBA00004994"/>
    </source>
</evidence>
<comment type="caution">
    <text evidence="9">The sequence shown here is derived from an EMBL/GenBank/DDBJ whole genome shotgun (WGS) entry which is preliminary data.</text>
</comment>
<accession>A3KAZ9</accession>
<feature type="domain" description="Ketopantoate reductase C-terminal" evidence="8">
    <location>
        <begin position="180"/>
        <end position="295"/>
    </location>
</feature>
<comment type="pathway">
    <text evidence="1">Cofactor biosynthesis; (R)-pantothenate biosynthesis; (R)-pantoate from 3-methyl-2-oxobutanoate: step 2/2.</text>
</comment>
<keyword evidence="4" id="KW-0566">Pantothenate biosynthesis</keyword>
<feature type="domain" description="Ketopantoate reductase N-terminal" evidence="7">
    <location>
        <begin position="3"/>
        <end position="137"/>
    </location>
</feature>
<dbReference type="InterPro" id="IPR008927">
    <property type="entry name" value="6-PGluconate_DH-like_C_sf"/>
</dbReference>
<dbReference type="Gene3D" id="1.10.1040.10">
    <property type="entry name" value="N-(1-d-carboxylethyl)-l-norvaline Dehydrogenase, domain 2"/>
    <property type="match status" value="1"/>
</dbReference>
<comment type="catalytic activity">
    <reaction evidence="6">
        <text>(R)-pantoate + NADP(+) = 2-dehydropantoate + NADPH + H(+)</text>
        <dbReference type="Rhea" id="RHEA:16233"/>
        <dbReference type="ChEBI" id="CHEBI:11561"/>
        <dbReference type="ChEBI" id="CHEBI:15378"/>
        <dbReference type="ChEBI" id="CHEBI:15980"/>
        <dbReference type="ChEBI" id="CHEBI:57783"/>
        <dbReference type="ChEBI" id="CHEBI:58349"/>
        <dbReference type="EC" id="1.1.1.169"/>
    </reaction>
</comment>
<dbReference type="Proteomes" id="UP000005713">
    <property type="component" value="Unassembled WGS sequence"/>
</dbReference>
<dbReference type="SUPFAM" id="SSF51735">
    <property type="entry name" value="NAD(P)-binding Rossmann-fold domains"/>
    <property type="match status" value="1"/>
</dbReference>
<dbReference type="OrthoDB" id="9796561at2"/>
<dbReference type="EMBL" id="AAYA01000027">
    <property type="protein sequence ID" value="EBA05668.1"/>
    <property type="molecule type" value="Genomic_DNA"/>
</dbReference>
<evidence type="ECO:0000256" key="3">
    <source>
        <dbReference type="ARBA" id="ARBA00019465"/>
    </source>
</evidence>
<evidence type="ECO:0000259" key="8">
    <source>
        <dbReference type="Pfam" id="PF08546"/>
    </source>
</evidence>
<sequence>MRIIVYGLGAIGGCVAGLLARSGTDVVGIARGAMLEAVKADGLWLKGHELDESVPLTVVGNPSEIDFRDGDMILMCMKAQHMAGALEDLRAAGAGDQPLFCLQNGVVNEDMALRLFPKVHGVMVWMPATYLEPGRVLSFASPKFGVFETGLFPGGADHDDEDFVRAIDAAGMAGFTHPNVMAAKYGKLLMNLENILNAAMGPNAEKGPLPDLMRTEALAVLDSAGIVWEDRAKLVPERRDLARISDLPGEARSGSSSAQSLLRGTGSIETDYLNGEITRLGRLYGVPTPANAAMQRIGARMVRDALRPGDLTLSDLVAEVGTTD</sequence>
<dbReference type="GO" id="GO:0005737">
    <property type="term" value="C:cytoplasm"/>
    <property type="evidence" value="ECO:0007669"/>
    <property type="project" value="TreeGrafter"/>
</dbReference>
<dbReference type="InterPro" id="IPR013328">
    <property type="entry name" value="6PGD_dom2"/>
</dbReference>
<dbReference type="PANTHER" id="PTHR21708">
    <property type="entry name" value="PROBABLE 2-DEHYDROPANTOATE 2-REDUCTASE"/>
    <property type="match status" value="1"/>
</dbReference>
<dbReference type="InterPro" id="IPR051402">
    <property type="entry name" value="KPR-Related"/>
</dbReference>
<keyword evidence="10" id="KW-1185">Reference proteome</keyword>
<dbReference type="Pfam" id="PF08546">
    <property type="entry name" value="ApbA_C"/>
    <property type="match status" value="1"/>
</dbReference>